<evidence type="ECO:0000256" key="11">
    <source>
        <dbReference type="ARBA" id="ARBA00047816"/>
    </source>
</evidence>
<dbReference type="Pfam" id="PF00116">
    <property type="entry name" value="COX2"/>
    <property type="match status" value="1"/>
</dbReference>
<reference evidence="16 17" key="1">
    <citation type="submission" date="2019-02" db="EMBL/GenBank/DDBJ databases">
        <title>Draft Genome Sequences of Six Type Strains of the Genus Massilia.</title>
        <authorList>
            <person name="Miess H."/>
            <person name="Frediansyhah A."/>
            <person name="Gross H."/>
        </authorList>
    </citation>
    <scope>NUCLEOTIDE SEQUENCE [LARGE SCALE GENOMIC DNA]</scope>
    <source>
        <strain evidence="16 17">DSM 17473</strain>
    </source>
</reference>
<evidence type="ECO:0000259" key="14">
    <source>
        <dbReference type="PROSITE" id="PS50857"/>
    </source>
</evidence>
<keyword evidence="6 12" id="KW-0479">Metal-binding</keyword>
<evidence type="ECO:0000256" key="8">
    <source>
        <dbReference type="ARBA" id="ARBA00023004"/>
    </source>
</evidence>
<keyword evidence="8 12" id="KW-0408">Iron</keyword>
<gene>
    <name evidence="16" type="ORF">EWM63_26950</name>
</gene>
<evidence type="ECO:0000313" key="17">
    <source>
        <dbReference type="Proteomes" id="UP000290637"/>
    </source>
</evidence>
<dbReference type="InterPro" id="IPR009056">
    <property type="entry name" value="Cyt_c-like_dom"/>
</dbReference>
<evidence type="ECO:0000256" key="4">
    <source>
        <dbReference type="ARBA" id="ARBA00022448"/>
    </source>
</evidence>
<evidence type="ECO:0000256" key="1">
    <source>
        <dbReference type="ARBA" id="ARBA00004370"/>
    </source>
</evidence>
<evidence type="ECO:0000256" key="2">
    <source>
        <dbReference type="ARBA" id="ARBA00004418"/>
    </source>
</evidence>
<dbReference type="GO" id="GO:0042597">
    <property type="term" value="C:periplasmic space"/>
    <property type="evidence" value="ECO:0007669"/>
    <property type="project" value="UniProtKB-SubCell"/>
</dbReference>
<evidence type="ECO:0000256" key="7">
    <source>
        <dbReference type="ARBA" id="ARBA00022982"/>
    </source>
</evidence>
<evidence type="ECO:0000256" key="9">
    <source>
        <dbReference type="ARBA" id="ARBA00023008"/>
    </source>
</evidence>
<dbReference type="InterPro" id="IPR045187">
    <property type="entry name" value="CcO_II"/>
</dbReference>
<keyword evidence="9" id="KW-0186">Copper</keyword>
<dbReference type="GO" id="GO:0042773">
    <property type="term" value="P:ATP synthesis coupled electron transport"/>
    <property type="evidence" value="ECO:0007669"/>
    <property type="project" value="TreeGrafter"/>
</dbReference>
<keyword evidence="13" id="KW-0812">Transmembrane</keyword>
<keyword evidence="5 12" id="KW-0349">Heme</keyword>
<dbReference type="GO" id="GO:0020037">
    <property type="term" value="F:heme binding"/>
    <property type="evidence" value="ECO:0007669"/>
    <property type="project" value="InterPro"/>
</dbReference>
<dbReference type="GO" id="GO:0004129">
    <property type="term" value="F:cytochrome-c oxidase activity"/>
    <property type="evidence" value="ECO:0007669"/>
    <property type="project" value="UniProtKB-EC"/>
</dbReference>
<dbReference type="InterPro" id="IPR002429">
    <property type="entry name" value="CcO_II-like_C"/>
</dbReference>
<evidence type="ECO:0000313" key="16">
    <source>
        <dbReference type="EMBL" id="QBE67533.1"/>
    </source>
</evidence>
<dbReference type="PANTHER" id="PTHR22888">
    <property type="entry name" value="CYTOCHROME C OXIDASE, SUBUNIT II"/>
    <property type="match status" value="1"/>
</dbReference>
<evidence type="ECO:0000256" key="3">
    <source>
        <dbReference type="ARBA" id="ARBA00007866"/>
    </source>
</evidence>
<keyword evidence="4" id="KW-0813">Transport</keyword>
<dbReference type="InterPro" id="IPR008972">
    <property type="entry name" value="Cupredoxin"/>
</dbReference>
<dbReference type="PANTHER" id="PTHR22888:SF9">
    <property type="entry name" value="CYTOCHROME C OXIDASE SUBUNIT 2"/>
    <property type="match status" value="1"/>
</dbReference>
<dbReference type="InterPro" id="IPR001505">
    <property type="entry name" value="Copper_CuA"/>
</dbReference>
<feature type="transmembrane region" description="Helical" evidence="13">
    <location>
        <begin position="62"/>
        <end position="85"/>
    </location>
</feature>
<dbReference type="InterPro" id="IPR036909">
    <property type="entry name" value="Cyt_c-like_dom_sf"/>
</dbReference>
<evidence type="ECO:0000256" key="5">
    <source>
        <dbReference type="ARBA" id="ARBA00022617"/>
    </source>
</evidence>
<dbReference type="Proteomes" id="UP000290637">
    <property type="component" value="Chromosome"/>
</dbReference>
<protein>
    <submittedName>
        <fullName evidence="16">C-type cytochrome</fullName>
    </submittedName>
</protein>
<dbReference type="InterPro" id="IPR034236">
    <property type="entry name" value="CuRO_CcO_Caa3_II"/>
</dbReference>
<dbReference type="GO" id="GO:0016020">
    <property type="term" value="C:membrane"/>
    <property type="evidence" value="ECO:0007669"/>
    <property type="project" value="UniProtKB-SubCell"/>
</dbReference>
<evidence type="ECO:0000256" key="12">
    <source>
        <dbReference type="PROSITE-ProRule" id="PRU00433"/>
    </source>
</evidence>
<feature type="transmembrane region" description="Helical" evidence="13">
    <location>
        <begin position="29"/>
        <end position="50"/>
    </location>
</feature>
<sequence>MTAAAMTGPAPRQSALDPAGPDAHLIDQLGWTMSIGSLVILAGVMVLVMRALRARATVRSRVWIVGGGLLLPLVVLTALLAWSLASTAGLSQPSSLTALRVAVTAKMWWWEVRYVDPATGRDVVLANEIRIPAGRPVYLALTTSDVIHSFWVPALAGKVDMVPGRVHGLALQADRPGTWRGQCAEFCGAQHAKMALHVVAQPPAEFDAWLAAQARPAAAPATAQLVRGRQAFLERRCDACHAVRGVTGGRLDRETAGPDLTHVGSRLYLAAGTLPTRQGTLAGWVADPQSHKPGVRMPAASGLEGDELRALVAWLESLK</sequence>
<keyword evidence="10 13" id="KW-0472">Membrane</keyword>
<dbReference type="EMBL" id="CP035913">
    <property type="protein sequence ID" value="QBE67533.1"/>
    <property type="molecule type" value="Genomic_DNA"/>
</dbReference>
<dbReference type="KEGG" id="plue:EWM63_26950"/>
<comment type="subcellular location">
    <subcellularLocation>
        <location evidence="1">Membrane</location>
    </subcellularLocation>
    <subcellularLocation>
        <location evidence="2">Periplasm</location>
    </subcellularLocation>
</comment>
<dbReference type="Gene3D" id="2.60.40.420">
    <property type="entry name" value="Cupredoxins - blue copper proteins"/>
    <property type="match status" value="1"/>
</dbReference>
<feature type="domain" description="Cytochrome c" evidence="15">
    <location>
        <begin position="223"/>
        <end position="319"/>
    </location>
</feature>
<evidence type="ECO:0000256" key="10">
    <source>
        <dbReference type="ARBA" id="ARBA00023136"/>
    </source>
</evidence>
<dbReference type="AlphaFoldDB" id="A0A4V0Z4N2"/>
<dbReference type="CDD" id="cd04213">
    <property type="entry name" value="CuRO_CcO_Caa3_II"/>
    <property type="match status" value="1"/>
</dbReference>
<accession>A0A4V0Z4N2</accession>
<comment type="catalytic activity">
    <reaction evidence="11">
        <text>4 Fe(II)-[cytochrome c] + O2 + 8 H(+)(in) = 4 Fe(III)-[cytochrome c] + 2 H2O + 4 H(+)(out)</text>
        <dbReference type="Rhea" id="RHEA:11436"/>
        <dbReference type="Rhea" id="RHEA-COMP:10350"/>
        <dbReference type="Rhea" id="RHEA-COMP:14399"/>
        <dbReference type="ChEBI" id="CHEBI:15377"/>
        <dbReference type="ChEBI" id="CHEBI:15378"/>
        <dbReference type="ChEBI" id="CHEBI:15379"/>
        <dbReference type="ChEBI" id="CHEBI:29033"/>
        <dbReference type="ChEBI" id="CHEBI:29034"/>
        <dbReference type="EC" id="7.1.1.9"/>
    </reaction>
</comment>
<dbReference type="SUPFAM" id="SSF46626">
    <property type="entry name" value="Cytochrome c"/>
    <property type="match status" value="1"/>
</dbReference>
<dbReference type="GO" id="GO:0005507">
    <property type="term" value="F:copper ion binding"/>
    <property type="evidence" value="ECO:0007669"/>
    <property type="project" value="InterPro"/>
</dbReference>
<name>A0A4V0Z4N2_9BURK</name>
<dbReference type="PROSITE" id="PS50857">
    <property type="entry name" value="COX2_CUA"/>
    <property type="match status" value="1"/>
</dbReference>
<proteinExistence type="inferred from homology"/>
<keyword evidence="7" id="KW-0249">Electron transport</keyword>
<dbReference type="PROSITE" id="PS51007">
    <property type="entry name" value="CYTC"/>
    <property type="match status" value="1"/>
</dbReference>
<organism evidence="16 17">
    <name type="scientific">Pseudoduganella lutea</name>
    <dbReference type="NCBI Taxonomy" id="321985"/>
    <lineage>
        <taxon>Bacteria</taxon>
        <taxon>Pseudomonadati</taxon>
        <taxon>Pseudomonadota</taxon>
        <taxon>Betaproteobacteria</taxon>
        <taxon>Burkholderiales</taxon>
        <taxon>Oxalobacteraceae</taxon>
        <taxon>Telluria group</taxon>
        <taxon>Pseudoduganella</taxon>
    </lineage>
</organism>
<dbReference type="SUPFAM" id="SSF49503">
    <property type="entry name" value="Cupredoxins"/>
    <property type="match status" value="1"/>
</dbReference>
<dbReference type="OrthoDB" id="9773456at2"/>
<evidence type="ECO:0000256" key="13">
    <source>
        <dbReference type="SAM" id="Phobius"/>
    </source>
</evidence>
<keyword evidence="13" id="KW-1133">Transmembrane helix</keyword>
<dbReference type="PROSITE" id="PS00078">
    <property type="entry name" value="COX2"/>
    <property type="match status" value="1"/>
</dbReference>
<keyword evidence="17" id="KW-1185">Reference proteome</keyword>
<dbReference type="Pfam" id="PF00034">
    <property type="entry name" value="Cytochrom_C"/>
    <property type="match status" value="1"/>
</dbReference>
<evidence type="ECO:0000256" key="6">
    <source>
        <dbReference type="ARBA" id="ARBA00022723"/>
    </source>
</evidence>
<evidence type="ECO:0000259" key="15">
    <source>
        <dbReference type="PROSITE" id="PS51007"/>
    </source>
</evidence>
<feature type="domain" description="Cytochrome oxidase subunit II copper A binding" evidence="14">
    <location>
        <begin position="96"/>
        <end position="212"/>
    </location>
</feature>
<comment type="similarity">
    <text evidence="3">Belongs to the cytochrome c oxidase subunit 2 family.</text>
</comment>